<keyword evidence="2" id="KW-0472">Membrane</keyword>
<feature type="transmembrane region" description="Helical" evidence="2">
    <location>
        <begin position="54"/>
        <end position="71"/>
    </location>
</feature>
<dbReference type="AlphaFoldDB" id="A0A2H1VNN7"/>
<organism evidence="3">
    <name type="scientific">Spodoptera frugiperda</name>
    <name type="common">Fall armyworm</name>
    <dbReference type="NCBI Taxonomy" id="7108"/>
    <lineage>
        <taxon>Eukaryota</taxon>
        <taxon>Metazoa</taxon>
        <taxon>Ecdysozoa</taxon>
        <taxon>Arthropoda</taxon>
        <taxon>Hexapoda</taxon>
        <taxon>Insecta</taxon>
        <taxon>Pterygota</taxon>
        <taxon>Neoptera</taxon>
        <taxon>Endopterygota</taxon>
        <taxon>Lepidoptera</taxon>
        <taxon>Glossata</taxon>
        <taxon>Ditrysia</taxon>
        <taxon>Noctuoidea</taxon>
        <taxon>Noctuidae</taxon>
        <taxon>Amphipyrinae</taxon>
        <taxon>Spodoptera</taxon>
    </lineage>
</organism>
<sequence length="104" mass="11319">MTLLPRDRAVLMPVGLGREPPAPLPEPTRSESSGRPLDFVKSLKFGNWKKEHKVAAGTAAAITVVALLGYLQVPMLLFDFMTVSFISLVNGLPIVHTKPINIVK</sequence>
<gene>
    <name evidence="3" type="ORF">SFRICE_020532</name>
</gene>
<evidence type="ECO:0000256" key="2">
    <source>
        <dbReference type="SAM" id="Phobius"/>
    </source>
</evidence>
<feature type="region of interest" description="Disordered" evidence="1">
    <location>
        <begin position="13"/>
        <end position="35"/>
    </location>
</feature>
<keyword evidence="2" id="KW-1133">Transmembrane helix</keyword>
<protein>
    <submittedName>
        <fullName evidence="3">SFRICE_020532</fullName>
    </submittedName>
</protein>
<dbReference type="EMBL" id="ODYU01003517">
    <property type="protein sequence ID" value="SOQ42407.1"/>
    <property type="molecule type" value="Genomic_DNA"/>
</dbReference>
<name>A0A2H1VNN7_SPOFR</name>
<keyword evidence="2" id="KW-0812">Transmembrane</keyword>
<proteinExistence type="predicted"/>
<evidence type="ECO:0000256" key="1">
    <source>
        <dbReference type="SAM" id="MobiDB-lite"/>
    </source>
</evidence>
<evidence type="ECO:0000313" key="3">
    <source>
        <dbReference type="EMBL" id="SOQ42407.1"/>
    </source>
</evidence>
<accession>A0A2H1VNN7</accession>
<reference evidence="3" key="1">
    <citation type="submission" date="2016-07" db="EMBL/GenBank/DDBJ databases">
        <authorList>
            <person name="Bretaudeau A."/>
        </authorList>
    </citation>
    <scope>NUCLEOTIDE SEQUENCE</scope>
    <source>
        <strain evidence="3">Rice</strain>
        <tissue evidence="3">Whole body</tissue>
    </source>
</reference>